<reference evidence="5" key="1">
    <citation type="submission" date="2016-10" db="EMBL/GenBank/DDBJ databases">
        <authorList>
            <person name="Varghese N."/>
            <person name="Submissions S."/>
        </authorList>
    </citation>
    <scope>NUCLEOTIDE SEQUENCE [LARGE SCALE GENOMIC DNA]</scope>
    <source>
        <strain evidence="5">FP5</strain>
    </source>
</reference>
<dbReference type="Gene3D" id="2.60.40.1180">
    <property type="entry name" value="Golgi alpha-mannosidase II"/>
    <property type="match status" value="1"/>
</dbReference>
<evidence type="ECO:0000313" key="5">
    <source>
        <dbReference type="Proteomes" id="UP000198897"/>
    </source>
</evidence>
<dbReference type="GO" id="GO:0005975">
    <property type="term" value="P:carbohydrate metabolic process"/>
    <property type="evidence" value="ECO:0007669"/>
    <property type="project" value="InterPro"/>
</dbReference>
<keyword evidence="1 4" id="KW-0326">Glycosidase</keyword>
<keyword evidence="1 4" id="KW-0378">Hydrolase</keyword>
<dbReference type="InterPro" id="IPR013783">
    <property type="entry name" value="Ig-like_fold"/>
</dbReference>
<evidence type="ECO:0000259" key="3">
    <source>
        <dbReference type="SMART" id="SM00642"/>
    </source>
</evidence>
<dbReference type="CDD" id="cd11338">
    <property type="entry name" value="AmyAc_CMD"/>
    <property type="match status" value="1"/>
</dbReference>
<evidence type="ECO:0000256" key="2">
    <source>
        <dbReference type="SAM" id="SignalP"/>
    </source>
</evidence>
<dbReference type="Gene3D" id="3.90.400.10">
    <property type="entry name" value="Oligo-1,6-glucosidase, Domain 2"/>
    <property type="match status" value="1"/>
</dbReference>
<keyword evidence="5" id="KW-1185">Reference proteome</keyword>
<name>A0A1I2KM91_9BACI</name>
<dbReference type="AlphaFoldDB" id="A0A1I2KM91"/>
<evidence type="ECO:0000256" key="1">
    <source>
        <dbReference type="ARBA" id="ARBA00023295"/>
    </source>
</evidence>
<dbReference type="InterPro" id="IPR054174">
    <property type="entry name" value="Alpha-amylase-like_C"/>
</dbReference>
<dbReference type="SUPFAM" id="SSF51445">
    <property type="entry name" value="(Trans)glycosidases"/>
    <property type="match status" value="1"/>
</dbReference>
<feature type="chain" id="PRO_5011647028" evidence="2">
    <location>
        <begin position="28"/>
        <end position="921"/>
    </location>
</feature>
<proteinExistence type="predicted"/>
<dbReference type="Proteomes" id="UP000198897">
    <property type="component" value="Unassembled WGS sequence"/>
</dbReference>
<dbReference type="Gene3D" id="3.20.20.80">
    <property type="entry name" value="Glycosidases"/>
    <property type="match status" value="1"/>
</dbReference>
<evidence type="ECO:0000313" key="4">
    <source>
        <dbReference type="EMBL" id="SFF67643.1"/>
    </source>
</evidence>
<dbReference type="PANTHER" id="PTHR10357">
    <property type="entry name" value="ALPHA-AMYLASE FAMILY MEMBER"/>
    <property type="match status" value="1"/>
</dbReference>
<dbReference type="Gene3D" id="2.60.40.10">
    <property type="entry name" value="Immunoglobulins"/>
    <property type="match status" value="2"/>
</dbReference>
<dbReference type="EMBL" id="FOOG01000005">
    <property type="protein sequence ID" value="SFF67643.1"/>
    <property type="molecule type" value="Genomic_DNA"/>
</dbReference>
<dbReference type="RefSeq" id="WP_089750654.1">
    <property type="nucleotide sequence ID" value="NZ_FOOG01000005.1"/>
</dbReference>
<dbReference type="SMART" id="SM00642">
    <property type="entry name" value="Aamy"/>
    <property type="match status" value="1"/>
</dbReference>
<protein>
    <submittedName>
        <fullName evidence="4">Glycosidase</fullName>
    </submittedName>
</protein>
<dbReference type="Pfam" id="PF00128">
    <property type="entry name" value="Alpha-amylase"/>
    <property type="match status" value="1"/>
</dbReference>
<dbReference type="GO" id="GO:0016798">
    <property type="term" value="F:hydrolase activity, acting on glycosyl bonds"/>
    <property type="evidence" value="ECO:0007669"/>
    <property type="project" value="UniProtKB-KW"/>
</dbReference>
<dbReference type="InterPro" id="IPR013780">
    <property type="entry name" value="Glyco_hydro_b"/>
</dbReference>
<dbReference type="PANTHER" id="PTHR10357:SF199">
    <property type="entry name" value="ALPHA AMYLASE CATALYTIC REGION"/>
    <property type="match status" value="1"/>
</dbReference>
<keyword evidence="2" id="KW-0732">Signal</keyword>
<sequence length="921" mass="104902">MKKFYWFIGIVFFLLSFAQPFALNAFADDKVYDTVVLRGSAASLDWNSNDHPLAYDSEEGVWKSDPVTLEGGNEVEFKYVYDGNWMPGANLTYTPPQDGDYTFVFYPEKERTVDVRSANTSSGSVTLELTVPEETPDWVVPTLASNMNDFNYKVSPLSKVDERTYQIQVNGESGETLSYFYSLGGEPYKEVREEPRSAIFTEGSQIQKDTVKAWETIPVAQDVTHDFNHAPYTPDKKDNVAVKVTVDHYGPIDEGAVYYTTDGATPVGKRGEVENGKTADLQVTETTTQNNGLKTSILTGTIPNQKNETRVKYKIDVWNSASEGSQFADNNALTSENATEFAYYVEDYQSPDWAKEAIIYQVFVDRFRDGTERNNTSVDPSLPYGEQLKGWMGGDLQGVLEKLDYIDSLGVNTIWISPIYEGPYSHGYHPADFMNIDPRFGSNKLMKELVKKAHKRNIKVVYDLVPNHTSNQHPFFQDAVEKGEDSPYYDWYSFTNWPNEYETFYDVQELPELNNDNPETREYMLDEVVPFWMEEIGVDGFRLDYAKGPSQSFWVDFRHKVKELNSNAFIFGEVWDNLDTITSYTGKLDGAIDFETQSAIQNAFINDGSMNQLASSLTTIHEAYSEEFVPATFLDSHDVPRFLYEADGNTDTLKNAASLQFTLPGAPIIYYGDEVGLSQSGDHNAVDEWKDRYYREMMPWNPSEQDLDVKAHYKKLIDIRQEHKALTNGDLKMVYSDDDVLVFERKSSNDQVVVVINKGENQRQLDLIDLYNQQTPNRVKLTSLMDGKKLSSHKGSLKLKSDAHSVSIYEVKGKLRMETPDEYKKYSKVVLRGSEPLNWESDANLLSYDDSDHVWKSEPIELKADETIEFKYIRDGEWLEGDNLTFTPDMDGDYIFTFNPQDQYGITVLPYSESANLGKAS</sequence>
<gene>
    <name evidence="4" type="ORF">SAMN05216353_10562</name>
</gene>
<feature type="signal peptide" evidence="2">
    <location>
        <begin position="1"/>
        <end position="27"/>
    </location>
</feature>
<organism evidence="4 5">
    <name type="scientific">Halobacillus alkaliphilus</name>
    <dbReference type="NCBI Taxonomy" id="396056"/>
    <lineage>
        <taxon>Bacteria</taxon>
        <taxon>Bacillati</taxon>
        <taxon>Bacillota</taxon>
        <taxon>Bacilli</taxon>
        <taxon>Bacillales</taxon>
        <taxon>Bacillaceae</taxon>
        <taxon>Halobacillus</taxon>
    </lineage>
</organism>
<dbReference type="InterPro" id="IPR006047">
    <property type="entry name" value="GH13_cat_dom"/>
</dbReference>
<dbReference type="InterPro" id="IPR045857">
    <property type="entry name" value="O16G_dom_2"/>
</dbReference>
<feature type="domain" description="Glycosyl hydrolase family 13 catalytic" evidence="3">
    <location>
        <begin position="361"/>
        <end position="720"/>
    </location>
</feature>
<accession>A0A1I2KM91</accession>
<dbReference type="OrthoDB" id="9761875at2"/>
<dbReference type="InterPro" id="IPR017853">
    <property type="entry name" value="GH"/>
</dbReference>
<dbReference type="Pfam" id="PF22026">
    <property type="entry name" value="Alpha-amylase_C_2"/>
    <property type="match status" value="1"/>
</dbReference>
<dbReference type="SUPFAM" id="SSF51011">
    <property type="entry name" value="Glycosyl hydrolase domain"/>
    <property type="match status" value="1"/>
</dbReference>